<evidence type="ECO:0000256" key="1">
    <source>
        <dbReference type="SAM" id="Phobius"/>
    </source>
</evidence>
<gene>
    <name evidence="3" type="ORF">WS70_17490</name>
</gene>
<keyword evidence="1" id="KW-0812">Transmembrane</keyword>
<dbReference type="AlphaFoldDB" id="A0A1B4FJ62"/>
<protein>
    <submittedName>
        <fullName evidence="3">Phosphopeptide-binding protein</fullName>
    </submittedName>
</protein>
<name>A0A1B4FJ62_9BURK</name>
<keyword evidence="1" id="KW-1133">Transmembrane helix</keyword>
<keyword evidence="4" id="KW-1185">Reference proteome</keyword>
<dbReference type="InterPro" id="IPR032030">
    <property type="entry name" value="YscD_cytoplasmic_dom"/>
</dbReference>
<reference evidence="3 4" key="1">
    <citation type="submission" date="2015-12" db="EMBL/GenBank/DDBJ databases">
        <title>Diversity of Burkholderia near neighbor genomes.</title>
        <authorList>
            <person name="Sahl J."/>
            <person name="Wagner D."/>
            <person name="Keim P."/>
        </authorList>
    </citation>
    <scope>NUCLEOTIDE SEQUENCE [LARGE SCALE GENOMIC DNA]</scope>
    <source>
        <strain evidence="3 4">BDU6</strain>
    </source>
</reference>
<sequence>MNGASDFACRFEIFVLTGLHAGARLVLDGRRHTVIGRDLACDLTLRDTSVADRHLMLVERDGKIRAMGLDGAIEVNGLPVPDGKERLLRRGERVKLGDVSLGLGEPGAAWDGAQADEPKLARSRLSRWRDRIMHWIAQDEKRRRAAAGSIIVLAALCACLPLMVVLAQWKKRNEVVMPDTVQMAQQIGRRLASMDMRGLQVFADPTRHVVVIEGYLPRDEDVRRAEKVAISMKVRPTLRLHSNERIERQARDYVQRSVPEAVVEAGGMGEVRVASPAALQPRFQAWLRDQMLRDITGLRAVTFSGPDYNRTQELPPQPFSILSIGTTRFLLAKDGERLFPGAELPKGLVLVRIGQGSIFVERHGAADDGI</sequence>
<evidence type="ECO:0000313" key="4">
    <source>
        <dbReference type="Proteomes" id="UP000062519"/>
    </source>
</evidence>
<dbReference type="KEGG" id="buu:WS70_17490"/>
<dbReference type="Gene3D" id="2.60.200.20">
    <property type="match status" value="1"/>
</dbReference>
<dbReference type="RefSeq" id="WP_059597236.1">
    <property type="nucleotide sequence ID" value="NZ_CP013387.1"/>
</dbReference>
<dbReference type="InterPro" id="IPR008984">
    <property type="entry name" value="SMAD_FHA_dom_sf"/>
</dbReference>
<dbReference type="SUPFAM" id="SSF49879">
    <property type="entry name" value="SMAD/FHA domain"/>
    <property type="match status" value="1"/>
</dbReference>
<dbReference type="Pfam" id="PF16697">
    <property type="entry name" value="Yop-YscD_cpl"/>
    <property type="match status" value="1"/>
</dbReference>
<evidence type="ECO:0000259" key="2">
    <source>
        <dbReference type="Pfam" id="PF16697"/>
    </source>
</evidence>
<keyword evidence="1" id="KW-0472">Membrane</keyword>
<dbReference type="Proteomes" id="UP000062519">
    <property type="component" value="Chromosome 2"/>
</dbReference>
<feature type="domain" description="YscD cytoplasmic" evidence="2">
    <location>
        <begin position="15"/>
        <end position="105"/>
    </location>
</feature>
<dbReference type="EMBL" id="CP013387">
    <property type="protein sequence ID" value="AOJ03731.1"/>
    <property type="molecule type" value="Genomic_DNA"/>
</dbReference>
<proteinExistence type="predicted"/>
<accession>A0A1B4FJ62</accession>
<feature type="transmembrane region" description="Helical" evidence="1">
    <location>
        <begin position="145"/>
        <end position="169"/>
    </location>
</feature>
<evidence type="ECO:0000313" key="3">
    <source>
        <dbReference type="EMBL" id="AOJ03731.1"/>
    </source>
</evidence>
<organism evidence="3 4">
    <name type="scientific">Burkholderia mayonis</name>
    <dbReference type="NCBI Taxonomy" id="1385591"/>
    <lineage>
        <taxon>Bacteria</taxon>
        <taxon>Pseudomonadati</taxon>
        <taxon>Pseudomonadota</taxon>
        <taxon>Betaproteobacteria</taxon>
        <taxon>Burkholderiales</taxon>
        <taxon>Burkholderiaceae</taxon>
        <taxon>Burkholderia</taxon>
        <taxon>pseudomallei group</taxon>
    </lineage>
</organism>